<name>A0A418MIR7_9BACT</name>
<gene>
    <name evidence="1" type="ORF">DYU11_03315</name>
</gene>
<comment type="caution">
    <text evidence="1">The sequence shown here is derived from an EMBL/GenBank/DDBJ whole genome shotgun (WGS) entry which is preliminary data.</text>
</comment>
<evidence type="ECO:0000313" key="1">
    <source>
        <dbReference type="EMBL" id="RIV27355.1"/>
    </source>
</evidence>
<protein>
    <submittedName>
        <fullName evidence="1">DUF1788 domain-containing protein</fullName>
    </submittedName>
</protein>
<dbReference type="AlphaFoldDB" id="A0A418MIR7"/>
<dbReference type="RefSeq" id="WP_119666206.1">
    <property type="nucleotide sequence ID" value="NZ_QXED01000001.1"/>
</dbReference>
<organism evidence="1 2">
    <name type="scientific">Fibrisoma montanum</name>
    <dbReference type="NCBI Taxonomy" id="2305895"/>
    <lineage>
        <taxon>Bacteria</taxon>
        <taxon>Pseudomonadati</taxon>
        <taxon>Bacteroidota</taxon>
        <taxon>Cytophagia</taxon>
        <taxon>Cytophagales</taxon>
        <taxon>Spirosomataceae</taxon>
        <taxon>Fibrisoma</taxon>
    </lineage>
</organism>
<accession>A0A418MIR7</accession>
<proteinExistence type="predicted"/>
<sequence>MATKIDALLATFENALCEPWPTLLSGSERIWFLVFDPAELRRVELRMGDFEAAARRANRRWIPVSLKPFFPEWMTAHEYREGYFESPEDLIDQLEADFKPYVVQRLTEAIQQAQPDNHTLIVLQDVSALFGLIPLSDVLRSVTTGIQGRMLVFFPGEYQHNQYRLLDARDGWNYLARPIL</sequence>
<dbReference type="Proteomes" id="UP000283523">
    <property type="component" value="Unassembled WGS sequence"/>
</dbReference>
<dbReference type="OrthoDB" id="5430574at2"/>
<reference evidence="1 2" key="1">
    <citation type="submission" date="2018-08" db="EMBL/GenBank/DDBJ databases">
        <title>Fibrisoma montanum sp. nov., isolated from Danxia mountain soil.</title>
        <authorList>
            <person name="Huang Y."/>
        </authorList>
    </citation>
    <scope>NUCLEOTIDE SEQUENCE [LARGE SCALE GENOMIC DNA]</scope>
    <source>
        <strain evidence="1 2">HYT19</strain>
    </source>
</reference>
<keyword evidence="2" id="KW-1185">Reference proteome</keyword>
<dbReference type="EMBL" id="QXED01000001">
    <property type="protein sequence ID" value="RIV27355.1"/>
    <property type="molecule type" value="Genomic_DNA"/>
</dbReference>
<evidence type="ECO:0000313" key="2">
    <source>
        <dbReference type="Proteomes" id="UP000283523"/>
    </source>
</evidence>